<dbReference type="AlphaFoldDB" id="W6TZP5"/>
<dbReference type="EMBL" id="APAU02000281">
    <property type="protein sequence ID" value="EUB54300.1"/>
    <property type="molecule type" value="Genomic_DNA"/>
</dbReference>
<comment type="caution">
    <text evidence="1">The sequence shown here is derived from an EMBL/GenBank/DDBJ whole genome shotgun (WGS) entry which is preliminary data.</text>
</comment>
<dbReference type="RefSeq" id="XP_024345496.1">
    <property type="nucleotide sequence ID" value="XM_024500090.1"/>
</dbReference>
<keyword evidence="2" id="KW-1185">Reference proteome</keyword>
<dbReference type="Proteomes" id="UP000019149">
    <property type="component" value="Unassembled WGS sequence"/>
</dbReference>
<protein>
    <submittedName>
        <fullName evidence="1">Uncharacterized protein</fullName>
    </submittedName>
</protein>
<reference evidence="1 2" key="1">
    <citation type="journal article" date="2013" name="Nat. Genet.">
        <title>The genome of the hydatid tapeworm Echinococcus granulosus.</title>
        <authorList>
            <person name="Zheng H."/>
            <person name="Zhang W."/>
            <person name="Zhang L."/>
            <person name="Zhang Z."/>
            <person name="Li J."/>
            <person name="Lu G."/>
            <person name="Zhu Y."/>
            <person name="Wang Y."/>
            <person name="Huang Y."/>
            <person name="Liu J."/>
            <person name="Kang H."/>
            <person name="Chen J."/>
            <person name="Wang L."/>
            <person name="Chen A."/>
            <person name="Yu S."/>
            <person name="Gao Z."/>
            <person name="Jin L."/>
            <person name="Gu W."/>
            <person name="Wang Z."/>
            <person name="Zhao L."/>
            <person name="Shi B."/>
            <person name="Wen H."/>
            <person name="Lin R."/>
            <person name="Jones M.K."/>
            <person name="Brejova B."/>
            <person name="Vinar T."/>
            <person name="Zhao G."/>
            <person name="McManus D.P."/>
            <person name="Chen Z."/>
            <person name="Zhou Y."/>
            <person name="Wang S."/>
        </authorList>
    </citation>
    <scope>NUCLEOTIDE SEQUENCE [LARGE SCALE GENOMIC DNA]</scope>
</reference>
<name>W6TZP5_ECHGR</name>
<proteinExistence type="predicted"/>
<dbReference type="CTD" id="36346556"/>
<evidence type="ECO:0000313" key="2">
    <source>
        <dbReference type="Proteomes" id="UP000019149"/>
    </source>
</evidence>
<dbReference type="KEGG" id="egl:EGR_10841"/>
<gene>
    <name evidence="1" type="ORF">EGR_10841</name>
</gene>
<accession>W6TZP5</accession>
<evidence type="ECO:0000313" key="1">
    <source>
        <dbReference type="EMBL" id="EUB54300.1"/>
    </source>
</evidence>
<sequence length="56" mass="6132">MRGAEFYQIFSGLDDGISSFSIHTAASHSANLIPYLTDSKSLLHHPTFMAVMCKAD</sequence>
<organism evidence="1 2">
    <name type="scientific">Echinococcus granulosus</name>
    <name type="common">Hydatid tapeworm</name>
    <dbReference type="NCBI Taxonomy" id="6210"/>
    <lineage>
        <taxon>Eukaryota</taxon>
        <taxon>Metazoa</taxon>
        <taxon>Spiralia</taxon>
        <taxon>Lophotrochozoa</taxon>
        <taxon>Platyhelminthes</taxon>
        <taxon>Cestoda</taxon>
        <taxon>Eucestoda</taxon>
        <taxon>Cyclophyllidea</taxon>
        <taxon>Taeniidae</taxon>
        <taxon>Echinococcus</taxon>
        <taxon>Echinococcus granulosus group</taxon>
    </lineage>
</organism>
<dbReference type="GeneID" id="36346556"/>